<organism evidence="1 2">
    <name type="scientific">Dyadobacter jiangsuensis</name>
    <dbReference type="NCBI Taxonomy" id="1591085"/>
    <lineage>
        <taxon>Bacteria</taxon>
        <taxon>Pseudomonadati</taxon>
        <taxon>Bacteroidota</taxon>
        <taxon>Cytophagia</taxon>
        <taxon>Cytophagales</taxon>
        <taxon>Spirosomataceae</taxon>
        <taxon>Dyadobacter</taxon>
    </lineage>
</organism>
<dbReference type="RefSeq" id="WP_106596659.1">
    <property type="nucleotide sequence ID" value="NZ_PYAS01000008.1"/>
</dbReference>
<reference evidence="1 2" key="1">
    <citation type="submission" date="2018-03" db="EMBL/GenBank/DDBJ databases">
        <title>Genomic Encyclopedia of Archaeal and Bacterial Type Strains, Phase II (KMG-II): from individual species to whole genera.</title>
        <authorList>
            <person name="Goeker M."/>
        </authorList>
    </citation>
    <scope>NUCLEOTIDE SEQUENCE [LARGE SCALE GENOMIC DNA]</scope>
    <source>
        <strain evidence="1 2">DSM 29057</strain>
    </source>
</reference>
<accession>A0A2P8FZV1</accession>
<dbReference type="PANTHER" id="PTHR34070">
    <property type="entry name" value="ARMADILLO-TYPE FOLD"/>
    <property type="match status" value="1"/>
</dbReference>
<proteinExistence type="predicted"/>
<dbReference type="InterPro" id="IPR016024">
    <property type="entry name" value="ARM-type_fold"/>
</dbReference>
<protein>
    <submittedName>
        <fullName evidence="1">3-methyladenine DNA glycosylase AlkD</fullName>
    </submittedName>
</protein>
<dbReference type="Proteomes" id="UP000241964">
    <property type="component" value="Unassembled WGS sequence"/>
</dbReference>
<evidence type="ECO:0000313" key="2">
    <source>
        <dbReference type="Proteomes" id="UP000241964"/>
    </source>
</evidence>
<dbReference type="AlphaFoldDB" id="A0A2P8FZV1"/>
<dbReference type="CDD" id="cd06561">
    <property type="entry name" value="AlkD_like"/>
    <property type="match status" value="1"/>
</dbReference>
<name>A0A2P8FZV1_9BACT</name>
<dbReference type="EMBL" id="PYAS01000008">
    <property type="protein sequence ID" value="PSL27248.1"/>
    <property type="molecule type" value="Genomic_DNA"/>
</dbReference>
<sequence length="253" mass="29105">MAAIELIREKPLNPTAGQFIEHIEAFRSPVEAMKLMRYFKTGEGQYGEGDVFMGVRMGQIFEMAKAYIHMPLEEIEVLLQSPVHEIRTGALSIIDKQARSKKTTLDQRKLLYELYLRNTHRINNWDLVDICAPHVVGGYLYVSGEPRDVLYKLAVSENIWERRTAIVATGHFIRKGDIGDTFRIAELLLNDREDLIHKATGWMLRSAGQVNRAQLQKFLDKYAATMPRTLLRYAIEHFDTPLRSHYMGLKRAG</sequence>
<keyword evidence="2" id="KW-1185">Reference proteome</keyword>
<dbReference type="OrthoDB" id="1117222at2"/>
<dbReference type="SUPFAM" id="SSF48371">
    <property type="entry name" value="ARM repeat"/>
    <property type="match status" value="1"/>
</dbReference>
<evidence type="ECO:0000313" key="1">
    <source>
        <dbReference type="EMBL" id="PSL27248.1"/>
    </source>
</evidence>
<comment type="caution">
    <text evidence="1">The sequence shown here is derived from an EMBL/GenBank/DDBJ whole genome shotgun (WGS) entry which is preliminary data.</text>
</comment>
<dbReference type="Pfam" id="PF08713">
    <property type="entry name" value="DNA_alkylation"/>
    <property type="match status" value="1"/>
</dbReference>
<dbReference type="Gene3D" id="1.25.10.90">
    <property type="match status" value="1"/>
</dbReference>
<dbReference type="InterPro" id="IPR014825">
    <property type="entry name" value="DNA_alkylation"/>
</dbReference>
<gene>
    <name evidence="1" type="ORF">CLV60_108102</name>
</gene>
<dbReference type="PANTHER" id="PTHR34070:SF1">
    <property type="entry name" value="DNA ALKYLATION REPAIR PROTEIN"/>
    <property type="match status" value="1"/>
</dbReference>